<evidence type="ECO:0000313" key="13">
    <source>
        <dbReference type="EMBL" id="BAC09901.1"/>
    </source>
</evidence>
<keyword evidence="14" id="KW-1185">Reference proteome</keyword>
<comment type="function">
    <text evidence="9">Confers DNA tethering and processivity to DNA polymerases and other proteins. Acts as a clamp, forming a ring around DNA (a reaction catalyzed by the clamp-loading complex) which diffuses in an ATP-independent manner freely and bidirectionally along dsDNA. Initially characterized for its ability to contact the catalytic subunit of DNA polymerase III (Pol III), a complex, multichain enzyme responsible for most of the replicative synthesis in bacteria; Pol III exhibits 3'-5' exonuclease proofreading activity. The beta chain is required for initiation of replication as well as for processivity of DNA replication.</text>
</comment>
<dbReference type="PATRIC" id="fig|197221.4.peg.2464"/>
<dbReference type="RefSeq" id="WP_011058182.1">
    <property type="nucleotide sequence ID" value="NC_004113.1"/>
</dbReference>
<comment type="similarity">
    <text evidence="2 9">Belongs to the beta sliding clamp family.</text>
</comment>
<dbReference type="Gene3D" id="3.10.150.10">
    <property type="entry name" value="DNA Polymerase III, subunit A, domain 2"/>
    <property type="match status" value="1"/>
</dbReference>
<keyword evidence="5 9" id="KW-0548">Nucleotidyltransferase</keyword>
<dbReference type="PANTHER" id="PTHR30478:SF0">
    <property type="entry name" value="BETA SLIDING CLAMP"/>
    <property type="match status" value="1"/>
</dbReference>
<dbReference type="InterPro" id="IPR022635">
    <property type="entry name" value="DNA_polIII_beta_C"/>
</dbReference>
<dbReference type="GO" id="GO:0005737">
    <property type="term" value="C:cytoplasm"/>
    <property type="evidence" value="ECO:0007669"/>
    <property type="project" value="UniProtKB-SubCell"/>
</dbReference>
<evidence type="ECO:0000313" key="14">
    <source>
        <dbReference type="Proteomes" id="UP000000440"/>
    </source>
</evidence>
<evidence type="ECO:0000256" key="1">
    <source>
        <dbReference type="ARBA" id="ARBA00004496"/>
    </source>
</evidence>
<dbReference type="GO" id="GO:0003887">
    <property type="term" value="F:DNA-directed DNA polymerase activity"/>
    <property type="evidence" value="ECO:0007669"/>
    <property type="project" value="UniProtKB-UniRule"/>
</dbReference>
<dbReference type="EMBL" id="BA000039">
    <property type="protein sequence ID" value="BAC09901.1"/>
    <property type="molecule type" value="Genomic_DNA"/>
</dbReference>
<dbReference type="NCBIfam" id="TIGR00663">
    <property type="entry name" value="dnan"/>
    <property type="match status" value="1"/>
</dbReference>
<dbReference type="Proteomes" id="UP000000440">
    <property type="component" value="Chromosome"/>
</dbReference>
<reference evidence="13 14" key="1">
    <citation type="journal article" date="2002" name="DNA Res.">
        <title>Complete genome structure of the thermophilic cyanobacterium Thermosynechococcus elongatus BP-1.</title>
        <authorList>
            <person name="Nakamura Y."/>
            <person name="Kaneko T."/>
            <person name="Sato S."/>
            <person name="Ikeuchi M."/>
            <person name="Katoh H."/>
            <person name="Sasamoto S."/>
            <person name="Watanabe A."/>
            <person name="Iriguchi M."/>
            <person name="Kawashima K."/>
            <person name="Kimura T."/>
            <person name="Kishida Y."/>
            <person name="Kiyokawa C."/>
            <person name="Kohara M."/>
            <person name="Matsumoto M."/>
            <person name="Matsuno A."/>
            <person name="Nakazaki N."/>
            <person name="Shimpo S."/>
            <person name="Sugimoto M."/>
            <person name="Takeuchi C."/>
            <person name="Yamada M."/>
            <person name="Tabata S."/>
        </authorList>
    </citation>
    <scope>NUCLEOTIDE SEQUENCE [LARGE SCALE GENOMIC DNA]</scope>
    <source>
        <strain evidence="14">IAM M-273 / NIES-2133 / BP-1</strain>
    </source>
</reference>
<keyword evidence="4 9" id="KW-0808">Transferase</keyword>
<dbReference type="PANTHER" id="PTHR30478">
    <property type="entry name" value="DNA POLYMERASE III SUBUNIT BETA"/>
    <property type="match status" value="1"/>
</dbReference>
<dbReference type="InterPro" id="IPR022637">
    <property type="entry name" value="DNA_polIII_beta_cen"/>
</dbReference>
<dbReference type="InterPro" id="IPR046938">
    <property type="entry name" value="DNA_clamp_sf"/>
</dbReference>
<dbReference type="Pfam" id="PF02767">
    <property type="entry name" value="DNA_pol3_beta_2"/>
    <property type="match status" value="1"/>
</dbReference>
<dbReference type="SUPFAM" id="SSF55979">
    <property type="entry name" value="DNA clamp"/>
    <property type="match status" value="3"/>
</dbReference>
<dbReference type="Gene3D" id="3.70.10.10">
    <property type="match status" value="1"/>
</dbReference>
<dbReference type="eggNOG" id="COG0592">
    <property type="taxonomic scope" value="Bacteria"/>
</dbReference>
<sequence>MKVVCSQSVLSSKLAPLSRVAPSNPSHPILANILLQAEGGRLGLSVFDLSLGMQIWLDAAVKVPGAITVSAKLFSEMVSRMPNRDIEITAEDTRVILDYGSGFFEIQGMSAEEFPALPTLEDVTPITLTAEALRRGLQGSLFAASTDENKQILSGLHVTFERDRLEFAATDGHRLAVTVTEQPVPAEPLSPITIPAKSLKDLERLMAKQDGMVALRCDPTQVVFDIGNDARITSRLLEGQYPNYRQLIPKTFARQVTVERSALADALERVAILAAQKNNVVKINIDTEAQELKLSAEAPQLGSGEENLPAQISGESMVVAFNVKYLLEGLKVMNSADVQLQLNGETQPAILLPLGEAQMKYLVMPIQIRS</sequence>
<dbReference type="AlphaFoldDB" id="Q8DGG8"/>
<organism evidence="13 14">
    <name type="scientific">Thermosynechococcus vestitus (strain NIES-2133 / IAM M-273 / BP-1)</name>
    <dbReference type="NCBI Taxonomy" id="197221"/>
    <lineage>
        <taxon>Bacteria</taxon>
        <taxon>Bacillati</taxon>
        <taxon>Cyanobacteriota</taxon>
        <taxon>Cyanophyceae</taxon>
        <taxon>Acaryochloridales</taxon>
        <taxon>Thermosynechococcaceae</taxon>
        <taxon>Thermosynechococcus</taxon>
    </lineage>
</organism>
<feature type="domain" description="DNA polymerase III beta sliding clamp C-terminal" evidence="12">
    <location>
        <begin position="245"/>
        <end position="366"/>
    </location>
</feature>
<dbReference type="InterPro" id="IPR022634">
    <property type="entry name" value="DNA_polIII_beta_N"/>
</dbReference>
<dbReference type="Pfam" id="PF00712">
    <property type="entry name" value="DNA_pol3_beta"/>
    <property type="match status" value="1"/>
</dbReference>
<dbReference type="KEGG" id="tel:tll2349"/>
<dbReference type="CDD" id="cd00140">
    <property type="entry name" value="beta_clamp"/>
    <property type="match status" value="1"/>
</dbReference>
<dbReference type="GO" id="GO:0008408">
    <property type="term" value="F:3'-5' exonuclease activity"/>
    <property type="evidence" value="ECO:0007669"/>
    <property type="project" value="InterPro"/>
</dbReference>
<keyword evidence="8" id="KW-0238">DNA-binding</keyword>
<evidence type="ECO:0000256" key="2">
    <source>
        <dbReference type="ARBA" id="ARBA00010752"/>
    </source>
</evidence>
<dbReference type="InterPro" id="IPR001001">
    <property type="entry name" value="DNA_polIII_beta"/>
</dbReference>
<evidence type="ECO:0000256" key="5">
    <source>
        <dbReference type="ARBA" id="ARBA00022695"/>
    </source>
</evidence>
<dbReference type="Pfam" id="PF02768">
    <property type="entry name" value="DNA_pol3_beta_3"/>
    <property type="match status" value="1"/>
</dbReference>
<keyword evidence="3 9" id="KW-0963">Cytoplasm</keyword>
<gene>
    <name evidence="13" type="primary">dnaN</name>
</gene>
<dbReference type="PIRSF" id="PIRSF000804">
    <property type="entry name" value="DNA_pol_III_b"/>
    <property type="match status" value="1"/>
</dbReference>
<dbReference type="SMART" id="SM00480">
    <property type="entry name" value="POL3Bc"/>
    <property type="match status" value="1"/>
</dbReference>
<evidence type="ECO:0000256" key="3">
    <source>
        <dbReference type="ARBA" id="ARBA00022490"/>
    </source>
</evidence>
<feature type="domain" description="DNA polymerase III beta sliding clamp central" evidence="11">
    <location>
        <begin position="128"/>
        <end position="243"/>
    </location>
</feature>
<keyword evidence="6 9" id="KW-0235">DNA replication</keyword>
<evidence type="ECO:0000259" key="11">
    <source>
        <dbReference type="Pfam" id="PF02767"/>
    </source>
</evidence>
<dbReference type="GO" id="GO:0006271">
    <property type="term" value="P:DNA strand elongation involved in DNA replication"/>
    <property type="evidence" value="ECO:0007669"/>
    <property type="project" value="TreeGrafter"/>
</dbReference>
<evidence type="ECO:0000259" key="10">
    <source>
        <dbReference type="Pfam" id="PF00712"/>
    </source>
</evidence>
<evidence type="ECO:0000256" key="8">
    <source>
        <dbReference type="ARBA" id="ARBA00023125"/>
    </source>
</evidence>
<evidence type="ECO:0000256" key="4">
    <source>
        <dbReference type="ARBA" id="ARBA00022679"/>
    </source>
</evidence>
<keyword evidence="7 9" id="KW-0239">DNA-directed DNA polymerase</keyword>
<comment type="subcellular location">
    <subcellularLocation>
        <location evidence="1 9">Cytoplasm</location>
    </subcellularLocation>
</comment>
<proteinExistence type="inferred from homology"/>
<name>Q8DGG8_THEVB</name>
<dbReference type="GO" id="GO:0009360">
    <property type="term" value="C:DNA polymerase III complex"/>
    <property type="evidence" value="ECO:0007669"/>
    <property type="project" value="InterPro"/>
</dbReference>
<comment type="subunit">
    <text evidence="9">Forms a ring-shaped head-to-tail homodimer around DNA.</text>
</comment>
<feature type="domain" description="DNA polymerase III beta sliding clamp N-terminal" evidence="10">
    <location>
        <begin position="1"/>
        <end position="118"/>
    </location>
</feature>
<dbReference type="STRING" id="197221.gene:10748968"/>
<dbReference type="EnsemblBacteria" id="BAC09901">
    <property type="protein sequence ID" value="BAC09901"/>
    <property type="gene ID" value="BAC09901"/>
</dbReference>
<evidence type="ECO:0000259" key="12">
    <source>
        <dbReference type="Pfam" id="PF02768"/>
    </source>
</evidence>
<dbReference type="GO" id="GO:0003677">
    <property type="term" value="F:DNA binding"/>
    <property type="evidence" value="ECO:0007669"/>
    <property type="project" value="UniProtKB-UniRule"/>
</dbReference>
<evidence type="ECO:0000256" key="7">
    <source>
        <dbReference type="ARBA" id="ARBA00022932"/>
    </source>
</evidence>
<evidence type="ECO:0000256" key="9">
    <source>
        <dbReference type="PIRNR" id="PIRNR000804"/>
    </source>
</evidence>
<evidence type="ECO:0000256" key="6">
    <source>
        <dbReference type="ARBA" id="ARBA00022705"/>
    </source>
</evidence>
<accession>Q8DGG8</accession>
<protein>
    <recommendedName>
        <fullName evidence="9">Beta sliding clamp</fullName>
    </recommendedName>
</protein>